<reference evidence="3" key="1">
    <citation type="submission" date="2011-05" db="EMBL/GenBank/DDBJ databases">
        <authorList>
            <person name="Richards S.R."/>
            <person name="Qu J."/>
            <person name="Jiang H."/>
            <person name="Jhangiani S.N."/>
            <person name="Agravi P."/>
            <person name="Goodspeed R."/>
            <person name="Gross S."/>
            <person name="Mandapat C."/>
            <person name="Jackson L."/>
            <person name="Mathew T."/>
            <person name="Pu L."/>
            <person name="Thornton R."/>
            <person name="Saada N."/>
            <person name="Wilczek-Boney K.B."/>
            <person name="Lee S."/>
            <person name="Kovar C."/>
            <person name="Wu Y."/>
            <person name="Scherer S.E."/>
            <person name="Worley K.C."/>
            <person name="Muzny D.M."/>
            <person name="Gibbs R."/>
        </authorList>
    </citation>
    <scope>NUCLEOTIDE SEQUENCE</scope>
    <source>
        <strain evidence="3">Brora</strain>
    </source>
</reference>
<organism evidence="2 3">
    <name type="scientific">Strigamia maritima</name>
    <name type="common">European centipede</name>
    <name type="synonym">Geophilus maritimus</name>
    <dbReference type="NCBI Taxonomy" id="126957"/>
    <lineage>
        <taxon>Eukaryota</taxon>
        <taxon>Metazoa</taxon>
        <taxon>Ecdysozoa</taxon>
        <taxon>Arthropoda</taxon>
        <taxon>Myriapoda</taxon>
        <taxon>Chilopoda</taxon>
        <taxon>Pleurostigmophora</taxon>
        <taxon>Geophilomorpha</taxon>
        <taxon>Linotaeniidae</taxon>
        <taxon>Strigamia</taxon>
    </lineage>
</organism>
<feature type="compositionally biased region" description="Basic and acidic residues" evidence="1">
    <location>
        <begin position="48"/>
        <end position="59"/>
    </location>
</feature>
<proteinExistence type="predicted"/>
<dbReference type="EnsemblMetazoa" id="SMAR014072-RA">
    <property type="protein sequence ID" value="SMAR014072-PA"/>
    <property type="gene ID" value="SMAR014072"/>
</dbReference>
<feature type="compositionally biased region" description="Basic and acidic residues" evidence="1">
    <location>
        <begin position="91"/>
        <end position="115"/>
    </location>
</feature>
<feature type="compositionally biased region" description="Polar residues" evidence="1">
    <location>
        <begin position="116"/>
        <end position="132"/>
    </location>
</feature>
<dbReference type="EMBL" id="AFFK01020674">
    <property type="status" value="NOT_ANNOTATED_CDS"/>
    <property type="molecule type" value="Genomic_DNA"/>
</dbReference>
<sequence>MNNAGQDLLGINCSSDTSETKQNDEGSNENFLEQRITAEAESPDIVPNDEKSYQEKDANKMINAEVATEDDPDNNSEGDLKEMDGENNEEFNEKQDVDLPDVVPERSETPGKQEDVPSSTNGDANGNDSGTLRSILKRERNKKIYIDLPVICNEISEPISNLISLIDSSFDIKMEENFWDDFDKNKEYDEDSKAIPDDFLDFNISADSLSHLEHTMIDGNNLDSDSETNSSQDTVILMTTEENKRNEESIQQSQRRYQLHKTKSDDDSPSYRTSELRSNSTVRKCLERTALRRSLTQCANTRRKTLETKPSSQVPSIMEKLRLLTRDSDDAKTSQTSGEVAAAMNSLPRLDLQEVHEMINTRCPLKDVYSNPKEEVNVPGDVREWKMSSKLWDHCANNNHEDEVNDNVDELERFVQQDWERIERVRQRYTPEPHDAYMEICRRPSVRGIRPRFGSTHQIINQLQQQRQPPTSRHESLSNINCIDPSRDLECAYNLNPKLSQSFQSLEETKWPLYVTLASSNPNRLSCPPEYFQPEMQFSPDYLQNSNRLSSCENVRFTKAKLLVGDAAFAFSGSHSSPLRYGKMLLLDDKIKFGCSFCLSPTVGGFVIELRIEPKRSAIFHFFKYFVRMRLRDLSAGDAEIYSESMSNYQLSS</sequence>
<evidence type="ECO:0000313" key="3">
    <source>
        <dbReference type="Proteomes" id="UP000014500"/>
    </source>
</evidence>
<reference evidence="2" key="2">
    <citation type="submission" date="2015-02" db="UniProtKB">
        <authorList>
            <consortium name="EnsemblMetazoa"/>
        </authorList>
    </citation>
    <scope>IDENTIFICATION</scope>
</reference>
<feature type="region of interest" description="Disordered" evidence="1">
    <location>
        <begin position="241"/>
        <end position="279"/>
    </location>
</feature>
<feature type="compositionally biased region" description="Polar residues" evidence="1">
    <location>
        <begin position="270"/>
        <end position="279"/>
    </location>
</feature>
<dbReference type="AlphaFoldDB" id="T1JJP2"/>
<evidence type="ECO:0000313" key="2">
    <source>
        <dbReference type="EnsemblMetazoa" id="SMAR014072-PA"/>
    </source>
</evidence>
<name>T1JJP2_STRMM</name>
<dbReference type="Proteomes" id="UP000014500">
    <property type="component" value="Unassembled WGS sequence"/>
</dbReference>
<dbReference type="HOGENOM" id="CLU_419990_0_0_1"/>
<feature type="region of interest" description="Disordered" evidence="1">
    <location>
        <begin position="1"/>
        <end position="134"/>
    </location>
</feature>
<accession>T1JJP2</accession>
<keyword evidence="3" id="KW-1185">Reference proteome</keyword>
<protein>
    <submittedName>
        <fullName evidence="2">Uncharacterized protein</fullName>
    </submittedName>
</protein>
<feature type="compositionally biased region" description="Acidic residues" evidence="1">
    <location>
        <begin position="67"/>
        <end position="76"/>
    </location>
</feature>
<evidence type="ECO:0000256" key="1">
    <source>
        <dbReference type="SAM" id="MobiDB-lite"/>
    </source>
</evidence>